<proteinExistence type="predicted"/>
<evidence type="ECO:0000313" key="6">
    <source>
        <dbReference type="EMBL" id="QRJ62183.1"/>
    </source>
</evidence>
<protein>
    <submittedName>
        <fullName evidence="6">Radical SAM protein</fullName>
    </submittedName>
</protein>
<sequence length="282" mass="30422">MLTVTDHRRDYSGFRYVYPVVSRRAGGVSVGINLNPNNACNWACVYCQVPDLTRGGPPPIDLALLEQELAALLQDITAGDFMAREVPEGARRLMDVAFSGNGEPTSAAEFAEAVARVAGLMDRLRLPDAVSLRLITNGSLLHRAGVRDGIRRIGEYRGTAGAGEVWFKIDRATREGIAAVNKIDYAPDKARGNLIACAELAPTWVQTCWFALDGAPPDEREQSAYLDLLAGVRDKIKGVHLYSLARPSLQPDAGRLGRLAADQLAAFAARISALGIEVVLNP</sequence>
<accession>A0A974SN00</accession>
<evidence type="ECO:0000256" key="1">
    <source>
        <dbReference type="ARBA" id="ARBA00001966"/>
    </source>
</evidence>
<gene>
    <name evidence="6" type="ORF">IWH25_10255</name>
</gene>
<dbReference type="InterPro" id="IPR007197">
    <property type="entry name" value="rSAM"/>
</dbReference>
<reference evidence="6" key="1">
    <citation type="submission" date="2020-11" db="EMBL/GenBank/DDBJ databases">
        <title>Azospira restricta DSM 18626 genome sequence.</title>
        <authorList>
            <person name="Moe W.M."/>
        </authorList>
    </citation>
    <scope>NUCLEOTIDE SEQUENCE</scope>
    <source>
        <strain evidence="6">DSM 18626</strain>
    </source>
</reference>
<keyword evidence="7" id="KW-1185">Reference proteome</keyword>
<dbReference type="CDD" id="cd01335">
    <property type="entry name" value="Radical_SAM"/>
    <property type="match status" value="1"/>
</dbReference>
<keyword evidence="3" id="KW-0479">Metal-binding</keyword>
<organism evidence="6 7">
    <name type="scientific">Azospira restricta</name>
    <dbReference type="NCBI Taxonomy" id="404405"/>
    <lineage>
        <taxon>Bacteria</taxon>
        <taxon>Pseudomonadati</taxon>
        <taxon>Pseudomonadota</taxon>
        <taxon>Betaproteobacteria</taxon>
        <taxon>Rhodocyclales</taxon>
        <taxon>Rhodocyclaceae</taxon>
        <taxon>Azospira</taxon>
    </lineage>
</organism>
<keyword evidence="2" id="KW-0949">S-adenosyl-L-methionine</keyword>
<name>A0A974SN00_9RHOO</name>
<dbReference type="KEGG" id="ares:IWH25_10255"/>
<dbReference type="GO" id="GO:0046872">
    <property type="term" value="F:metal ion binding"/>
    <property type="evidence" value="ECO:0007669"/>
    <property type="project" value="UniProtKB-KW"/>
</dbReference>
<dbReference type="InterPro" id="IPR058240">
    <property type="entry name" value="rSAM_sf"/>
</dbReference>
<evidence type="ECO:0000313" key="7">
    <source>
        <dbReference type="Proteomes" id="UP000663444"/>
    </source>
</evidence>
<dbReference type="AlphaFoldDB" id="A0A974SN00"/>
<dbReference type="Gene3D" id="3.20.20.70">
    <property type="entry name" value="Aldolase class I"/>
    <property type="match status" value="1"/>
</dbReference>
<evidence type="ECO:0000256" key="5">
    <source>
        <dbReference type="ARBA" id="ARBA00023014"/>
    </source>
</evidence>
<dbReference type="Proteomes" id="UP000663444">
    <property type="component" value="Chromosome"/>
</dbReference>
<comment type="cofactor">
    <cofactor evidence="1">
        <name>[4Fe-4S] cluster</name>
        <dbReference type="ChEBI" id="CHEBI:49883"/>
    </cofactor>
</comment>
<dbReference type="SUPFAM" id="SSF102114">
    <property type="entry name" value="Radical SAM enzymes"/>
    <property type="match status" value="1"/>
</dbReference>
<evidence type="ECO:0000256" key="2">
    <source>
        <dbReference type="ARBA" id="ARBA00022691"/>
    </source>
</evidence>
<dbReference type="GO" id="GO:0051536">
    <property type="term" value="F:iron-sulfur cluster binding"/>
    <property type="evidence" value="ECO:0007669"/>
    <property type="project" value="UniProtKB-KW"/>
</dbReference>
<dbReference type="SFLD" id="SFLDS00029">
    <property type="entry name" value="Radical_SAM"/>
    <property type="match status" value="1"/>
</dbReference>
<dbReference type="InterPro" id="IPR013785">
    <property type="entry name" value="Aldolase_TIM"/>
</dbReference>
<dbReference type="RefSeq" id="WP_203385711.1">
    <property type="nucleotide sequence ID" value="NZ_CP064781.1"/>
</dbReference>
<dbReference type="GO" id="GO:0003824">
    <property type="term" value="F:catalytic activity"/>
    <property type="evidence" value="ECO:0007669"/>
    <property type="project" value="InterPro"/>
</dbReference>
<dbReference type="EMBL" id="CP064781">
    <property type="protein sequence ID" value="QRJ62183.1"/>
    <property type="molecule type" value="Genomic_DNA"/>
</dbReference>
<evidence type="ECO:0000256" key="3">
    <source>
        <dbReference type="ARBA" id="ARBA00022723"/>
    </source>
</evidence>
<keyword evidence="4" id="KW-0408">Iron</keyword>
<keyword evidence="5" id="KW-0411">Iron-sulfur</keyword>
<evidence type="ECO:0000256" key="4">
    <source>
        <dbReference type="ARBA" id="ARBA00023004"/>
    </source>
</evidence>